<dbReference type="EMBL" id="CP032412">
    <property type="protein sequence ID" value="AYB45851.1"/>
    <property type="molecule type" value="Genomic_DNA"/>
</dbReference>
<dbReference type="InterPro" id="IPR001279">
    <property type="entry name" value="Metallo-B-lactamas"/>
</dbReference>
<dbReference type="SMART" id="SM00849">
    <property type="entry name" value="Lactamase_B"/>
    <property type="match status" value="1"/>
</dbReference>
<dbReference type="GO" id="GO:0016787">
    <property type="term" value="F:hydrolase activity"/>
    <property type="evidence" value="ECO:0007669"/>
    <property type="project" value="UniProtKB-KW"/>
</dbReference>
<keyword evidence="5" id="KW-0378">Hydrolase</keyword>
<evidence type="ECO:0000256" key="2">
    <source>
        <dbReference type="ARBA" id="ARBA00034301"/>
    </source>
</evidence>
<reference evidence="5 6" key="1">
    <citation type="submission" date="2018-09" db="EMBL/GenBank/DDBJ databases">
        <title>Genome Sequence of Paenibacillus lautus Strain E7593-69, Azo Dye-Degrading Bacteria, Isolated from Commercial Tattoo Inks.</title>
        <authorList>
            <person name="Nho S.W."/>
            <person name="Kim S.-J."/>
            <person name="Kweon O."/>
            <person name="Cerniglia C.E."/>
        </authorList>
    </citation>
    <scope>NUCLEOTIDE SEQUENCE [LARGE SCALE GENOMIC DNA]</scope>
    <source>
        <strain evidence="5 6">E7593-69</strain>
    </source>
</reference>
<dbReference type="PANTHER" id="PTHR23131">
    <property type="entry name" value="ENDORIBONUCLEASE LACTB2"/>
    <property type="match status" value="1"/>
</dbReference>
<evidence type="ECO:0000256" key="1">
    <source>
        <dbReference type="ARBA" id="ARBA00034221"/>
    </source>
</evidence>
<comment type="function">
    <text evidence="2">Counteracts the endogenous Pycsar antiviral defense system. Phosphodiesterase that enables metal-dependent hydrolysis of host cyclic nucleotide Pycsar defense signals such as cCMP and cUMP.</text>
</comment>
<dbReference type="RefSeq" id="WP_119849505.1">
    <property type="nucleotide sequence ID" value="NZ_CP032412.1"/>
</dbReference>
<protein>
    <submittedName>
        <fullName evidence="5">MBL fold metallo-hydrolase</fullName>
    </submittedName>
</protein>
<organism evidence="5 6">
    <name type="scientific">Paenibacillus lautus</name>
    <name type="common">Bacillus lautus</name>
    <dbReference type="NCBI Taxonomy" id="1401"/>
    <lineage>
        <taxon>Bacteria</taxon>
        <taxon>Bacillati</taxon>
        <taxon>Bacillota</taxon>
        <taxon>Bacilli</taxon>
        <taxon>Bacillales</taxon>
        <taxon>Paenibacillaceae</taxon>
        <taxon>Paenibacillus</taxon>
    </lineage>
</organism>
<name>A0A385TQZ7_PAELA</name>
<evidence type="ECO:0000313" key="5">
    <source>
        <dbReference type="EMBL" id="AYB45851.1"/>
    </source>
</evidence>
<sequence length="340" mass="37986">MNQEEKGSSPDIHYIEEHQLSQVKIALSNPLRWVNSYVLRGDDGVTVIDPGPRTASSEREWLAAMEQLEMDFSGIVSIVLTHHHPDHYGLAGWFQERSGAKVWMSERAHREAMLMWGADSSMDRALPAFFRQHGMPETKLALLPEHLNGFFPQVTPQPEITFIGEDLPFRMGNRIWLPVQTAGHAPGHLSFFHADSGVLLCGDAVLPQISPNVSLVPGSDAEPLALFLAGLRRLRDLHVRTAYPGHRHPFTHFRERIDALLLHHEERLTTIAGMLSAAGRLTAFEVCTALFGEKLGIHQLRFAMCEALAHLAELARRGEASMFETGDGTCYFSVRKPPHS</sequence>
<comment type="catalytic activity">
    <reaction evidence="1">
        <text>3',5'-cyclic CMP + H2O = CMP + H(+)</text>
        <dbReference type="Rhea" id="RHEA:72675"/>
        <dbReference type="ChEBI" id="CHEBI:15377"/>
        <dbReference type="ChEBI" id="CHEBI:15378"/>
        <dbReference type="ChEBI" id="CHEBI:58003"/>
        <dbReference type="ChEBI" id="CHEBI:60377"/>
    </reaction>
    <physiologicalReaction direction="left-to-right" evidence="1">
        <dbReference type="Rhea" id="RHEA:72676"/>
    </physiologicalReaction>
</comment>
<dbReference type="Proteomes" id="UP000266552">
    <property type="component" value="Chromosome"/>
</dbReference>
<dbReference type="InterPro" id="IPR050662">
    <property type="entry name" value="Sec-metab_biosynth-thioest"/>
</dbReference>
<evidence type="ECO:0000259" key="4">
    <source>
        <dbReference type="SMART" id="SM00849"/>
    </source>
</evidence>
<evidence type="ECO:0000256" key="3">
    <source>
        <dbReference type="ARBA" id="ARBA00048505"/>
    </source>
</evidence>
<dbReference type="InterPro" id="IPR036866">
    <property type="entry name" value="RibonucZ/Hydroxyglut_hydro"/>
</dbReference>
<dbReference type="Pfam" id="PF00753">
    <property type="entry name" value="Lactamase_B"/>
    <property type="match status" value="1"/>
</dbReference>
<dbReference type="InterPro" id="IPR036388">
    <property type="entry name" value="WH-like_DNA-bd_sf"/>
</dbReference>
<dbReference type="KEGG" id="plw:D5F53_22305"/>
<dbReference type="Gene3D" id="3.60.15.10">
    <property type="entry name" value="Ribonuclease Z/Hydroxyacylglutathione hydrolase-like"/>
    <property type="match status" value="1"/>
</dbReference>
<gene>
    <name evidence="5" type="ORF">D5F53_22305</name>
</gene>
<dbReference type="Pfam" id="PF21221">
    <property type="entry name" value="B_lactamase-like_C"/>
    <property type="match status" value="1"/>
</dbReference>
<keyword evidence="6" id="KW-1185">Reference proteome</keyword>
<dbReference type="InterPro" id="IPR048933">
    <property type="entry name" value="B_lactamase-like_C"/>
</dbReference>
<dbReference type="SUPFAM" id="SSF56281">
    <property type="entry name" value="Metallo-hydrolase/oxidoreductase"/>
    <property type="match status" value="1"/>
</dbReference>
<evidence type="ECO:0000313" key="6">
    <source>
        <dbReference type="Proteomes" id="UP000266552"/>
    </source>
</evidence>
<proteinExistence type="predicted"/>
<comment type="catalytic activity">
    <reaction evidence="3">
        <text>3',5'-cyclic UMP + H2O = UMP + H(+)</text>
        <dbReference type="Rhea" id="RHEA:70575"/>
        <dbReference type="ChEBI" id="CHEBI:15377"/>
        <dbReference type="ChEBI" id="CHEBI:15378"/>
        <dbReference type="ChEBI" id="CHEBI:57865"/>
        <dbReference type="ChEBI" id="CHEBI:184387"/>
    </reaction>
    <physiologicalReaction direction="left-to-right" evidence="3">
        <dbReference type="Rhea" id="RHEA:70576"/>
    </physiologicalReaction>
</comment>
<feature type="domain" description="Metallo-beta-lactamase" evidence="4">
    <location>
        <begin position="33"/>
        <end position="246"/>
    </location>
</feature>
<dbReference type="CDD" id="cd07725">
    <property type="entry name" value="TTHA1429-like_MBL-fold"/>
    <property type="match status" value="1"/>
</dbReference>
<dbReference type="Gene3D" id="1.10.10.10">
    <property type="entry name" value="Winged helix-like DNA-binding domain superfamily/Winged helix DNA-binding domain"/>
    <property type="match status" value="1"/>
</dbReference>
<dbReference type="PANTHER" id="PTHR23131:SF4">
    <property type="entry name" value="METALLO-BETA-LACTAMASE SUPERFAMILY POTEIN"/>
    <property type="match status" value="1"/>
</dbReference>
<accession>A0A385TQZ7</accession>
<dbReference type="AlphaFoldDB" id="A0A385TQZ7"/>